<reference evidence="1" key="1">
    <citation type="submission" date="2020-05" db="UniProtKB">
        <authorList>
            <consortium name="EnsemblMetazoa"/>
        </authorList>
    </citation>
    <scope>IDENTIFICATION</scope>
    <source>
        <strain evidence="1">TTRI</strain>
    </source>
</reference>
<dbReference type="VEuPathDB" id="VectorBase:GAUT010892"/>
<organism evidence="1 2">
    <name type="scientific">Glossina austeni</name>
    <name type="common">Savannah tsetse fly</name>
    <dbReference type="NCBI Taxonomy" id="7395"/>
    <lineage>
        <taxon>Eukaryota</taxon>
        <taxon>Metazoa</taxon>
        <taxon>Ecdysozoa</taxon>
        <taxon>Arthropoda</taxon>
        <taxon>Hexapoda</taxon>
        <taxon>Insecta</taxon>
        <taxon>Pterygota</taxon>
        <taxon>Neoptera</taxon>
        <taxon>Endopterygota</taxon>
        <taxon>Diptera</taxon>
        <taxon>Brachycera</taxon>
        <taxon>Muscomorpha</taxon>
        <taxon>Hippoboscoidea</taxon>
        <taxon>Glossinidae</taxon>
        <taxon>Glossina</taxon>
    </lineage>
</organism>
<evidence type="ECO:0000313" key="2">
    <source>
        <dbReference type="Proteomes" id="UP000078200"/>
    </source>
</evidence>
<keyword evidence="2" id="KW-1185">Reference proteome</keyword>
<dbReference type="Proteomes" id="UP000078200">
    <property type="component" value="Unassembled WGS sequence"/>
</dbReference>
<protein>
    <submittedName>
        <fullName evidence="1">Uncharacterized protein</fullName>
    </submittedName>
</protein>
<dbReference type="AlphaFoldDB" id="A0A1A9UP42"/>
<dbReference type="EnsemblMetazoa" id="GAUT010892-RA">
    <property type="protein sequence ID" value="GAUT010892-PA"/>
    <property type="gene ID" value="GAUT010892"/>
</dbReference>
<name>A0A1A9UP42_GLOAU</name>
<accession>A0A1A9UP42</accession>
<evidence type="ECO:0000313" key="1">
    <source>
        <dbReference type="EnsemblMetazoa" id="GAUT010892-PA"/>
    </source>
</evidence>
<sequence>MLCYVLITLQNYYYAFNRRQHRLSILIQSFTLNPSVTRSYTAPHLLIINDRMQYREFPITIDNLYSLRYSSNGNISKMHHQNMKRTEAEIWTCWLQNCTYFTAIAQCVQMEQSKIKAECI</sequence>
<proteinExistence type="predicted"/>